<sequence length="343" mass="40279">MIQSLKELPEFLNYNRAILFKSILCLLSLNQYNKNTVLALPFFQYTNHKQKMRVRLFLFFFITYSIASHAQLSDLARLDFTYIPNKGSDVEYTRSRFLFNYPLKLNKEGQYLFLGVDYSNVHLRFKDDMLPFDRELLNDFKLLDFTIGFTKPLKKGWRLGVRFQPGISTNNAAKTLNANDLVFSGDVVFIKKFENYTDKPSRLILGLSYSQNRGYVFPLPFISYYEKFRPDWSFNIGIPKTNLQYHLSDRHRFKLYAQLDGFTSNIQNGALVNGNEYAELINMSLVNGGLQYEFHFTDHLQLDLRAAYNFNLNNKLKDGRNNTLLTIDNDSRSYFRAVLRFKI</sequence>
<protein>
    <recommendedName>
        <fullName evidence="2">DUF6268 domain-containing protein</fullName>
    </recommendedName>
</protein>
<keyword evidence="1" id="KW-0812">Transmembrane</keyword>
<evidence type="ECO:0000313" key="4">
    <source>
        <dbReference type="Proteomes" id="UP000186953"/>
    </source>
</evidence>
<gene>
    <name evidence="3" type="ORF">SAMN05421797_11069</name>
</gene>
<feature type="transmembrane region" description="Helical" evidence="1">
    <location>
        <begin position="54"/>
        <end position="72"/>
    </location>
</feature>
<proteinExistence type="predicted"/>
<dbReference type="EMBL" id="FTMA01000010">
    <property type="protein sequence ID" value="SIR33048.1"/>
    <property type="molecule type" value="Genomic_DNA"/>
</dbReference>
<accession>A0A1N7A1W5</accession>
<organism evidence="3 4">
    <name type="scientific">Maribacter ulvicola</name>
    <dbReference type="NCBI Taxonomy" id="228959"/>
    <lineage>
        <taxon>Bacteria</taxon>
        <taxon>Pseudomonadati</taxon>
        <taxon>Bacteroidota</taxon>
        <taxon>Flavobacteriia</taxon>
        <taxon>Flavobacteriales</taxon>
        <taxon>Flavobacteriaceae</taxon>
        <taxon>Maribacter</taxon>
    </lineage>
</organism>
<dbReference type="AlphaFoldDB" id="A0A1N7A1W5"/>
<evidence type="ECO:0000256" key="1">
    <source>
        <dbReference type="SAM" id="Phobius"/>
    </source>
</evidence>
<keyword evidence="1" id="KW-1133">Transmembrane helix</keyword>
<dbReference type="InterPro" id="IPR046235">
    <property type="entry name" value="DUF6268"/>
</dbReference>
<evidence type="ECO:0000313" key="3">
    <source>
        <dbReference type="EMBL" id="SIR33048.1"/>
    </source>
</evidence>
<feature type="domain" description="DUF6268" evidence="2">
    <location>
        <begin position="95"/>
        <end position="329"/>
    </location>
</feature>
<keyword evidence="4" id="KW-1185">Reference proteome</keyword>
<dbReference type="STRING" id="228959.SAMN05421797_11069"/>
<dbReference type="Pfam" id="PF19783">
    <property type="entry name" value="DUF6268"/>
    <property type="match status" value="1"/>
</dbReference>
<dbReference type="Proteomes" id="UP000186953">
    <property type="component" value="Unassembled WGS sequence"/>
</dbReference>
<reference evidence="4" key="1">
    <citation type="submission" date="2017-01" db="EMBL/GenBank/DDBJ databases">
        <authorList>
            <person name="Varghese N."/>
            <person name="Submissions S."/>
        </authorList>
    </citation>
    <scope>NUCLEOTIDE SEQUENCE [LARGE SCALE GENOMIC DNA]</scope>
    <source>
        <strain evidence="4">DSM 15366</strain>
    </source>
</reference>
<evidence type="ECO:0000259" key="2">
    <source>
        <dbReference type="Pfam" id="PF19783"/>
    </source>
</evidence>
<keyword evidence="1" id="KW-0472">Membrane</keyword>
<name>A0A1N7A1W5_9FLAO</name>